<evidence type="ECO:0000313" key="4">
    <source>
        <dbReference type="Proteomes" id="UP001223420"/>
    </source>
</evidence>
<reference evidence="3" key="2">
    <citation type="submission" date="2024-06" db="EMBL/GenBank/DDBJ databases">
        <authorList>
            <person name="Campbell A.G."/>
        </authorList>
    </citation>
    <scope>NUCLEOTIDE SEQUENCE</scope>
    <source>
        <strain evidence="3">EM17</strain>
    </source>
</reference>
<evidence type="ECO:0000313" key="5">
    <source>
        <dbReference type="Proteomes" id="UP001432995"/>
    </source>
</evidence>
<protein>
    <submittedName>
        <fullName evidence="2">Uncharacterized protein</fullName>
    </submittedName>
</protein>
<dbReference type="EMBL" id="JBELQD010000008">
    <property type="protein sequence ID" value="MER2288678.1"/>
    <property type="molecule type" value="Genomic_DNA"/>
</dbReference>
<keyword evidence="1" id="KW-0812">Transmembrane</keyword>
<gene>
    <name evidence="3" type="ORF">ABS770_10455</name>
    <name evidence="2" type="ORF">QO001_006029</name>
</gene>
<keyword evidence="5" id="KW-1185">Reference proteome</keyword>
<feature type="transmembrane region" description="Helical" evidence="1">
    <location>
        <begin position="59"/>
        <end position="87"/>
    </location>
</feature>
<dbReference type="Proteomes" id="UP001223420">
    <property type="component" value="Unassembled WGS sequence"/>
</dbReference>
<keyword evidence="1" id="KW-0472">Membrane</keyword>
<comment type="caution">
    <text evidence="2">The sequence shown here is derived from an EMBL/GenBank/DDBJ whole genome shotgun (WGS) entry which is preliminary data.</text>
</comment>
<accession>A0AAJ1TYD6</accession>
<evidence type="ECO:0000313" key="2">
    <source>
        <dbReference type="EMBL" id="MDQ0547074.1"/>
    </source>
</evidence>
<dbReference type="Proteomes" id="UP001432995">
    <property type="component" value="Unassembled WGS sequence"/>
</dbReference>
<evidence type="ECO:0000256" key="1">
    <source>
        <dbReference type="SAM" id="Phobius"/>
    </source>
</evidence>
<name>A0AAJ1TYD6_9HYPH</name>
<proteinExistence type="predicted"/>
<keyword evidence="1" id="KW-1133">Transmembrane helix</keyword>
<dbReference type="AlphaFoldDB" id="A0AAJ1TYD6"/>
<reference evidence="2" key="1">
    <citation type="submission" date="2023-07" db="EMBL/GenBank/DDBJ databases">
        <title>Genomic Encyclopedia of Type Strains, Phase IV (KMG-IV): sequencing the most valuable type-strain genomes for metagenomic binning, comparative biology and taxonomic classification.</title>
        <authorList>
            <person name="Goeker M."/>
        </authorList>
    </citation>
    <scope>NUCLEOTIDE SEQUENCE</scope>
    <source>
        <strain evidence="2">DSM 19569</strain>
    </source>
</reference>
<sequence length="88" mass="9542">MAQAILTREQLSEFLPRSRLGIFLLVPGALLWIAIVVCMLPITVLAFPAEWLFKDKPKLHANAVMILALIGAANAVIAPASVIYILCS</sequence>
<organism evidence="2 4">
    <name type="scientific">Methylobacterium brachiatum</name>
    <dbReference type="NCBI Taxonomy" id="269660"/>
    <lineage>
        <taxon>Bacteria</taxon>
        <taxon>Pseudomonadati</taxon>
        <taxon>Pseudomonadota</taxon>
        <taxon>Alphaproteobacteria</taxon>
        <taxon>Hyphomicrobiales</taxon>
        <taxon>Methylobacteriaceae</taxon>
        <taxon>Methylobacterium</taxon>
    </lineage>
</organism>
<evidence type="ECO:0000313" key="3">
    <source>
        <dbReference type="EMBL" id="MER2288678.1"/>
    </source>
</evidence>
<dbReference type="EMBL" id="JAUSWL010000021">
    <property type="protein sequence ID" value="MDQ0547074.1"/>
    <property type="molecule type" value="Genomic_DNA"/>
</dbReference>
<feature type="transmembrane region" description="Helical" evidence="1">
    <location>
        <begin position="20"/>
        <end position="47"/>
    </location>
</feature>
<dbReference type="RefSeq" id="WP_081496914.1">
    <property type="nucleotide sequence ID" value="NZ_JAJALK010000020.1"/>
</dbReference>